<protein>
    <recommendedName>
        <fullName evidence="8">SET domain-containing protein</fullName>
    </recommendedName>
</protein>
<gene>
    <name evidence="9" type="ORF">CCAM_LOCUS18634</name>
</gene>
<keyword evidence="7" id="KW-0539">Nucleus</keyword>
<dbReference type="EMBL" id="OOIL02001569">
    <property type="protein sequence ID" value="VFQ76858.1"/>
    <property type="molecule type" value="Genomic_DNA"/>
</dbReference>
<dbReference type="Pfam" id="PF10440">
    <property type="entry name" value="WIYLD"/>
    <property type="match status" value="1"/>
</dbReference>
<evidence type="ECO:0000256" key="7">
    <source>
        <dbReference type="ARBA" id="ARBA00023242"/>
    </source>
</evidence>
<dbReference type="InterPro" id="IPR001214">
    <property type="entry name" value="SET_dom"/>
</dbReference>
<name>A0A484LLK3_9ASTE</name>
<dbReference type="GO" id="GO:0008270">
    <property type="term" value="F:zinc ion binding"/>
    <property type="evidence" value="ECO:0007669"/>
    <property type="project" value="InterPro"/>
</dbReference>
<dbReference type="SMART" id="SM00317">
    <property type="entry name" value="SET"/>
    <property type="match status" value="1"/>
</dbReference>
<sequence length="663" mass="75606">MAPNVRWRYGKAYKAMNALGYSAEIVKPILKKLLDVYEKNWDLIEEQNYSVLLDSILDSEDKMGSLEQKDDEELIRWLGNVRAEDEHEFLDYSQESKLEGKEYISSSPKQLFSLVEKPDLIVVLSDDEDDQVQDTMPLYTNTVERKLKYDCNADDAPHTFHSAAMESLKEALSDDHPDDSSNGYFLEFPDSEDLYSEEKQNGKSDSDSRLDIASLPGSEKVRISLIYDKSSLPLDFCAPSLESVVEMVQKECIESYGITQPGFSFLRLMEFTCECFLAVSGAICEVKTNLRAKQNQEPIKSGYTFSIAPDFLNLMKVKPSLPVVPCSNMLETVFIKKDMKHISKGEDEVKISLVNEFNHERPPAFVYIPKNVVFQEARIRFLLARISDDDCCSGCIGDCLALKIPCACAGETTGEFAYTRQNLLKDNFLENFVSMNREPKKHPHVYCQDCPLERSNGNKRLSGKCKGHLVRKFIKECWHKCGCSKNCGNRVVQRGISVNLQVFMTPDGKGWGVRALENLPKGTFVCEYVGEIVTNMELYERNANSANERHTYPVLLDADWTSERVLNDEETLCLDATHFGNVARFLNHRCFDTNLVEIPVEVETPDHHYYHLAFFTTRNVNALEELVWDYGIDFDDHNHPVKAFKCQCGSKLCRDVKPRKSEC</sequence>
<evidence type="ECO:0000259" key="8">
    <source>
        <dbReference type="PROSITE" id="PS50280"/>
    </source>
</evidence>
<dbReference type="CDD" id="cd10538">
    <property type="entry name" value="SET_SETDB-like"/>
    <property type="match status" value="1"/>
</dbReference>
<dbReference type="InterPro" id="IPR007728">
    <property type="entry name" value="Pre-SET_dom"/>
</dbReference>
<dbReference type="Pfam" id="PF05033">
    <property type="entry name" value="Pre-SET"/>
    <property type="match status" value="1"/>
</dbReference>
<evidence type="ECO:0000256" key="2">
    <source>
        <dbReference type="ARBA" id="ARBA00004286"/>
    </source>
</evidence>
<dbReference type="Gene3D" id="1.10.8.850">
    <property type="entry name" value="Histone-lysine N methyltransferase , C-terminal domain-like"/>
    <property type="match status" value="1"/>
</dbReference>
<keyword evidence="10" id="KW-1185">Reference proteome</keyword>
<dbReference type="Proteomes" id="UP000595140">
    <property type="component" value="Unassembled WGS sequence"/>
</dbReference>
<feature type="domain" description="SET" evidence="8">
    <location>
        <begin position="498"/>
        <end position="631"/>
    </location>
</feature>
<evidence type="ECO:0000313" key="9">
    <source>
        <dbReference type="EMBL" id="VFQ76858.1"/>
    </source>
</evidence>
<dbReference type="InterPro" id="IPR046341">
    <property type="entry name" value="SET_dom_sf"/>
</dbReference>
<evidence type="ECO:0000256" key="4">
    <source>
        <dbReference type="ARBA" id="ARBA00022679"/>
    </source>
</evidence>
<dbReference type="GO" id="GO:0005694">
    <property type="term" value="C:chromosome"/>
    <property type="evidence" value="ECO:0007669"/>
    <property type="project" value="UniProtKB-SubCell"/>
</dbReference>
<dbReference type="PANTHER" id="PTHR46450">
    <property type="entry name" value="INACTIVE HISTONE-LYSINE N-METHYLTRANSFERASE SUVR1-RELATED"/>
    <property type="match status" value="1"/>
</dbReference>
<dbReference type="PROSITE" id="PS50280">
    <property type="entry name" value="SET"/>
    <property type="match status" value="1"/>
</dbReference>
<dbReference type="GO" id="GO:0042054">
    <property type="term" value="F:histone methyltransferase activity"/>
    <property type="evidence" value="ECO:0007669"/>
    <property type="project" value="InterPro"/>
</dbReference>
<accession>A0A484LLK3</accession>
<keyword evidence="6" id="KW-0862">Zinc</keyword>
<dbReference type="GO" id="GO:0005634">
    <property type="term" value="C:nucleus"/>
    <property type="evidence" value="ECO:0007669"/>
    <property type="project" value="UniProtKB-SubCell"/>
</dbReference>
<dbReference type="OrthoDB" id="308383at2759"/>
<dbReference type="InterPro" id="IPR018848">
    <property type="entry name" value="WIYLD_domain"/>
</dbReference>
<evidence type="ECO:0000256" key="3">
    <source>
        <dbReference type="ARBA" id="ARBA00022454"/>
    </source>
</evidence>
<evidence type="ECO:0000313" key="10">
    <source>
        <dbReference type="Proteomes" id="UP000595140"/>
    </source>
</evidence>
<keyword evidence="4" id="KW-0808">Transferase</keyword>
<proteinExistence type="predicted"/>
<dbReference type="PANTHER" id="PTHR46450:SF24">
    <property type="entry name" value="HISTONE-LYSINE N-METHYLTRANSFERASE SUVR4"/>
    <property type="match status" value="1"/>
</dbReference>
<dbReference type="InterPro" id="IPR025776">
    <property type="entry name" value="SUVR4/1/2"/>
</dbReference>
<keyword evidence="3" id="KW-0158">Chromosome</keyword>
<dbReference type="FunFam" id="2.170.270.10:FF:000046">
    <property type="entry name" value="SET-domain containing protein lysine methyltransferase family protein"/>
    <property type="match status" value="1"/>
</dbReference>
<evidence type="ECO:0000256" key="5">
    <source>
        <dbReference type="ARBA" id="ARBA00022723"/>
    </source>
</evidence>
<dbReference type="PROSITE" id="PS51580">
    <property type="entry name" value="SAM_MT43_3"/>
    <property type="match status" value="1"/>
</dbReference>
<dbReference type="SMART" id="SM00468">
    <property type="entry name" value="PreSET"/>
    <property type="match status" value="1"/>
</dbReference>
<evidence type="ECO:0000256" key="6">
    <source>
        <dbReference type="ARBA" id="ARBA00022833"/>
    </source>
</evidence>
<dbReference type="SUPFAM" id="SSF82199">
    <property type="entry name" value="SET domain"/>
    <property type="match status" value="1"/>
</dbReference>
<evidence type="ECO:0000256" key="1">
    <source>
        <dbReference type="ARBA" id="ARBA00004123"/>
    </source>
</evidence>
<comment type="subcellular location">
    <subcellularLocation>
        <location evidence="2">Chromosome</location>
    </subcellularLocation>
    <subcellularLocation>
        <location evidence="1">Nucleus</location>
    </subcellularLocation>
</comment>
<keyword evidence="5" id="KW-0479">Metal-binding</keyword>
<reference evidence="9 10" key="1">
    <citation type="submission" date="2018-04" db="EMBL/GenBank/DDBJ databases">
        <authorList>
            <person name="Vogel A."/>
        </authorList>
    </citation>
    <scope>NUCLEOTIDE SEQUENCE [LARGE SCALE GENOMIC DNA]</scope>
</reference>
<dbReference type="InterPro" id="IPR043017">
    <property type="entry name" value="WIYLD_dom_sf"/>
</dbReference>
<dbReference type="Gene3D" id="2.170.270.10">
    <property type="entry name" value="SET domain"/>
    <property type="match status" value="1"/>
</dbReference>
<dbReference type="AlphaFoldDB" id="A0A484LLK3"/>
<organism evidence="9 10">
    <name type="scientific">Cuscuta campestris</name>
    <dbReference type="NCBI Taxonomy" id="132261"/>
    <lineage>
        <taxon>Eukaryota</taxon>
        <taxon>Viridiplantae</taxon>
        <taxon>Streptophyta</taxon>
        <taxon>Embryophyta</taxon>
        <taxon>Tracheophyta</taxon>
        <taxon>Spermatophyta</taxon>
        <taxon>Magnoliopsida</taxon>
        <taxon>eudicotyledons</taxon>
        <taxon>Gunneridae</taxon>
        <taxon>Pentapetalae</taxon>
        <taxon>asterids</taxon>
        <taxon>lamiids</taxon>
        <taxon>Solanales</taxon>
        <taxon>Convolvulaceae</taxon>
        <taxon>Cuscuteae</taxon>
        <taxon>Cuscuta</taxon>
        <taxon>Cuscuta subgen. Grammica</taxon>
        <taxon>Cuscuta sect. Cleistogrammica</taxon>
    </lineage>
</organism>
<dbReference type="Pfam" id="PF00856">
    <property type="entry name" value="SET"/>
    <property type="match status" value="1"/>
</dbReference>